<dbReference type="InterPro" id="IPR009197">
    <property type="entry name" value="MlrC"/>
</dbReference>
<dbReference type="InterPro" id="IPR015995">
    <property type="entry name" value="MlrC_N"/>
</dbReference>
<dbReference type="RefSeq" id="WP_169279094.1">
    <property type="nucleotide sequence ID" value="NZ_CP051680.1"/>
</dbReference>
<dbReference type="Proteomes" id="UP000502248">
    <property type="component" value="Chromosome"/>
</dbReference>
<dbReference type="KEGG" id="cheb:HH215_06120"/>
<organism evidence="3 4">
    <name type="scientific">Cohnella herbarum</name>
    <dbReference type="NCBI Taxonomy" id="2728023"/>
    <lineage>
        <taxon>Bacteria</taxon>
        <taxon>Bacillati</taxon>
        <taxon>Bacillota</taxon>
        <taxon>Bacilli</taxon>
        <taxon>Bacillales</taxon>
        <taxon>Paenibacillaceae</taxon>
        <taxon>Cohnella</taxon>
    </lineage>
</organism>
<name>A0A7Z2VGK5_9BACL</name>
<dbReference type="InterPro" id="IPR010799">
    <property type="entry name" value="MlrC_C"/>
</dbReference>
<evidence type="ECO:0000313" key="4">
    <source>
        <dbReference type="Proteomes" id="UP000502248"/>
    </source>
</evidence>
<evidence type="ECO:0000259" key="2">
    <source>
        <dbReference type="Pfam" id="PF07364"/>
    </source>
</evidence>
<gene>
    <name evidence="3" type="ORF">HH215_06120</name>
</gene>
<sequence length="503" mass="54651">MKRMRIWCGGIIEETNTFSPLKCAMDDFRRFHFALGDEILQIGFEHELKGFLEATVADSSVEVLCGLSANAVSSGTMKASAWEELLRIFRESARSASEADGAYLALHGAMAADGCEDACGALIEALRESLGPDKPLVISLDLHANVTRKMVERVQGIVGYRTFPHTDHRETGQRSARLLLSIVRDGAPYPSIALRKIPMIVPAENSQTSSGPFAELWAEAEKGERRGDAIVTSLFPVQPWLDLTDLGCSVVVVGRDAEATLAEADRLAELFWAKRHAFSVELRTVREIVSLASEGEGGGKPFVISDSADSPGAGSAGDSNYVLKQLLATNAQDRLNCLLTMVDAPAVARSIEAGVGRSVELEVGYTLTKGSAYGAPIRIEGTVRRIGDGKFRFSGGSVKGATGNMGRCAVLQIGRISLLICEHPTFTGDPALYRSMGLEPLEADLVLVKSANQFRAEYETLTPNIYILDTPGASTADVRRLEYRNLPRPFYPFDDNFEWRNLS</sequence>
<keyword evidence="4" id="KW-1185">Reference proteome</keyword>
<accession>A0A7Z2VGK5</accession>
<dbReference type="PIRSF" id="PIRSF012702">
    <property type="entry name" value="UCP012702"/>
    <property type="match status" value="1"/>
</dbReference>
<feature type="domain" description="Microcystin LR degradation protein MlrC C-terminal" evidence="1">
    <location>
        <begin position="304"/>
        <end position="485"/>
    </location>
</feature>
<reference evidence="3 4" key="1">
    <citation type="submission" date="2020-04" db="EMBL/GenBank/DDBJ databases">
        <title>Genome sequencing of novel species.</title>
        <authorList>
            <person name="Heo J."/>
            <person name="Kim S.-J."/>
            <person name="Kim J.-S."/>
            <person name="Hong S.-B."/>
            <person name="Kwon S.-W."/>
        </authorList>
    </citation>
    <scope>NUCLEOTIDE SEQUENCE [LARGE SCALE GENOMIC DNA]</scope>
    <source>
        <strain evidence="3 4">MFER-1</strain>
    </source>
</reference>
<dbReference type="EMBL" id="CP051680">
    <property type="protein sequence ID" value="QJD82798.1"/>
    <property type="molecule type" value="Genomic_DNA"/>
</dbReference>
<evidence type="ECO:0000313" key="3">
    <source>
        <dbReference type="EMBL" id="QJD82798.1"/>
    </source>
</evidence>
<dbReference type="Pfam" id="PF07171">
    <property type="entry name" value="MlrC_C"/>
    <property type="match status" value="1"/>
</dbReference>
<protein>
    <submittedName>
        <fullName evidence="3">M81 family metallopeptidase</fullName>
    </submittedName>
</protein>
<dbReference type="Pfam" id="PF07364">
    <property type="entry name" value="DUF1485"/>
    <property type="match status" value="1"/>
</dbReference>
<proteinExistence type="predicted"/>
<evidence type="ECO:0000259" key="1">
    <source>
        <dbReference type="Pfam" id="PF07171"/>
    </source>
</evidence>
<dbReference type="AlphaFoldDB" id="A0A7Z2VGK5"/>
<feature type="domain" description="Microcystin LR degradation protein MlrC N-terminal" evidence="2">
    <location>
        <begin position="5"/>
        <end position="292"/>
    </location>
</feature>